<evidence type="ECO:0000313" key="3">
    <source>
        <dbReference type="Proteomes" id="UP000078200"/>
    </source>
</evidence>
<dbReference type="EnsemblMetazoa" id="GAUT016511-RA">
    <property type="protein sequence ID" value="GAUT016511-PA"/>
    <property type="gene ID" value="GAUT016511"/>
</dbReference>
<accession>A0A1A9UV12</accession>
<reference evidence="2" key="1">
    <citation type="submission" date="2020-05" db="UniProtKB">
        <authorList>
            <consortium name="EnsemblMetazoa"/>
        </authorList>
    </citation>
    <scope>IDENTIFICATION</scope>
    <source>
        <strain evidence="2">TTRI</strain>
    </source>
</reference>
<dbReference type="VEuPathDB" id="VectorBase:GAUT016511"/>
<dbReference type="AlphaFoldDB" id="A0A1A9UV12"/>
<organism evidence="2 3">
    <name type="scientific">Glossina austeni</name>
    <name type="common">Savannah tsetse fly</name>
    <dbReference type="NCBI Taxonomy" id="7395"/>
    <lineage>
        <taxon>Eukaryota</taxon>
        <taxon>Metazoa</taxon>
        <taxon>Ecdysozoa</taxon>
        <taxon>Arthropoda</taxon>
        <taxon>Hexapoda</taxon>
        <taxon>Insecta</taxon>
        <taxon>Pterygota</taxon>
        <taxon>Neoptera</taxon>
        <taxon>Endopterygota</taxon>
        <taxon>Diptera</taxon>
        <taxon>Brachycera</taxon>
        <taxon>Muscomorpha</taxon>
        <taxon>Hippoboscoidea</taxon>
        <taxon>Glossinidae</taxon>
        <taxon>Glossina</taxon>
    </lineage>
</organism>
<feature type="compositionally biased region" description="Acidic residues" evidence="1">
    <location>
        <begin position="38"/>
        <end position="50"/>
    </location>
</feature>
<feature type="compositionally biased region" description="Acidic residues" evidence="1">
    <location>
        <begin position="21"/>
        <end position="31"/>
    </location>
</feature>
<dbReference type="Proteomes" id="UP000078200">
    <property type="component" value="Unassembled WGS sequence"/>
</dbReference>
<feature type="compositionally biased region" description="Polar residues" evidence="1">
    <location>
        <begin position="203"/>
        <end position="212"/>
    </location>
</feature>
<sequence length="240" mass="25919">MQNMSNRKAGVFNQRNSADLADAEQADEEILPDFMGWAEDDSHPDDDDDGETQRRQKGLVFVRATGRYPVHVASNLGAVENVGVEGDADSDDEPLLQMKLHTLARATAVPGHSDRGQATKLDAEEESSIALDFSSRVTPRSAVISVVSNESGEEAMLEIRNDNDDRYKSGVGQVPKVELSNNNNNNSLSLSLSCVGFQLARNSNKRSNSAVANESGEEAMQRMESSFKILTHSPPGSPGG</sequence>
<feature type="region of interest" description="Disordered" evidence="1">
    <location>
        <begin position="1"/>
        <end position="58"/>
    </location>
</feature>
<keyword evidence="3" id="KW-1185">Reference proteome</keyword>
<evidence type="ECO:0000256" key="1">
    <source>
        <dbReference type="SAM" id="MobiDB-lite"/>
    </source>
</evidence>
<proteinExistence type="predicted"/>
<evidence type="ECO:0000313" key="2">
    <source>
        <dbReference type="EnsemblMetazoa" id="GAUT016511-PA"/>
    </source>
</evidence>
<feature type="region of interest" description="Disordered" evidence="1">
    <location>
        <begin position="203"/>
        <end position="222"/>
    </location>
</feature>
<name>A0A1A9UV12_GLOAU</name>
<protein>
    <submittedName>
        <fullName evidence="2">Uncharacterized protein</fullName>
    </submittedName>
</protein>